<comment type="caution">
    <text evidence="1">The sequence shown here is derived from an EMBL/GenBank/DDBJ whole genome shotgun (WGS) entry which is preliminary data.</text>
</comment>
<organism evidence="1 2">
    <name type="scientific">Castellaniella ginsengisoli</name>
    <dbReference type="NCBI Taxonomy" id="546114"/>
    <lineage>
        <taxon>Bacteria</taxon>
        <taxon>Pseudomonadati</taxon>
        <taxon>Pseudomonadota</taxon>
        <taxon>Betaproteobacteria</taxon>
        <taxon>Burkholderiales</taxon>
        <taxon>Alcaligenaceae</taxon>
        <taxon>Castellaniella</taxon>
    </lineage>
</organism>
<evidence type="ECO:0000313" key="2">
    <source>
        <dbReference type="Proteomes" id="UP001500573"/>
    </source>
</evidence>
<protein>
    <submittedName>
        <fullName evidence="1">Uncharacterized protein</fullName>
    </submittedName>
</protein>
<dbReference type="Proteomes" id="UP001500573">
    <property type="component" value="Unassembled WGS sequence"/>
</dbReference>
<sequence length="97" mass="10948">MNMAKKTPEEIIQEADALIRQVRQSLEDTPEIYRAHGLDADKLNASMGPKEQAEAEAVFRKDMEDIEREVAEEAARLSFANAEPRTGGGMRKMRNMI</sequence>
<reference evidence="2" key="1">
    <citation type="journal article" date="2019" name="Int. J. Syst. Evol. Microbiol.">
        <title>The Global Catalogue of Microorganisms (GCM) 10K type strain sequencing project: providing services to taxonomists for standard genome sequencing and annotation.</title>
        <authorList>
            <consortium name="The Broad Institute Genomics Platform"/>
            <consortium name="The Broad Institute Genome Sequencing Center for Infectious Disease"/>
            <person name="Wu L."/>
            <person name="Ma J."/>
        </authorList>
    </citation>
    <scope>NUCLEOTIDE SEQUENCE [LARGE SCALE GENOMIC DNA]</scope>
    <source>
        <strain evidence="2">JCM 15515</strain>
    </source>
</reference>
<evidence type="ECO:0000313" key="1">
    <source>
        <dbReference type="EMBL" id="GAA0780543.1"/>
    </source>
</evidence>
<keyword evidence="2" id="KW-1185">Reference proteome</keyword>
<dbReference type="EMBL" id="BAAAEX010000010">
    <property type="protein sequence ID" value="GAA0780543.1"/>
    <property type="molecule type" value="Genomic_DNA"/>
</dbReference>
<accession>A0ABP3W9L4</accession>
<proteinExistence type="predicted"/>
<gene>
    <name evidence="1" type="ORF">GCM10009108_20660</name>
</gene>
<name>A0ABP3W9L4_9BURK</name>